<dbReference type="GO" id="GO:0005829">
    <property type="term" value="C:cytosol"/>
    <property type="evidence" value="ECO:0007669"/>
    <property type="project" value="TreeGrafter"/>
</dbReference>
<accession>A0A174H448</accession>
<organism evidence="2 3">
    <name type="scientific">Clostridium disporicum</name>
    <dbReference type="NCBI Taxonomy" id="84024"/>
    <lineage>
        <taxon>Bacteria</taxon>
        <taxon>Bacillati</taxon>
        <taxon>Bacillota</taxon>
        <taxon>Clostridia</taxon>
        <taxon>Eubacteriales</taxon>
        <taxon>Clostridiaceae</taxon>
        <taxon>Clostridium</taxon>
    </lineage>
</organism>
<dbReference type="EMBL" id="CYZX01000013">
    <property type="protein sequence ID" value="CUO69792.1"/>
    <property type="molecule type" value="Genomic_DNA"/>
</dbReference>
<dbReference type="PANTHER" id="PTHR30283">
    <property type="entry name" value="PEROXIDE STRESS RESPONSE PROTEIN YAAA"/>
    <property type="match status" value="1"/>
</dbReference>
<dbReference type="GO" id="GO:0033194">
    <property type="term" value="P:response to hydroperoxide"/>
    <property type="evidence" value="ECO:0007669"/>
    <property type="project" value="TreeGrafter"/>
</dbReference>
<dbReference type="InterPro" id="IPR005583">
    <property type="entry name" value="YaaA"/>
</dbReference>
<evidence type="ECO:0000256" key="1">
    <source>
        <dbReference type="HAMAP-Rule" id="MF_00652"/>
    </source>
</evidence>
<comment type="similarity">
    <text evidence="1">Belongs to the UPF0246 family.</text>
</comment>
<evidence type="ECO:0000313" key="3">
    <source>
        <dbReference type="Proteomes" id="UP000095594"/>
    </source>
</evidence>
<dbReference type="HAMAP" id="MF_00652">
    <property type="entry name" value="UPF0246"/>
    <property type="match status" value="1"/>
</dbReference>
<sequence>MTKENISIIISPAKKMNICDDDLSPTSIPCFIDKTQILYDTLKSFSYENLKQLLACNDQIAELNYDRYLHMDLTKGFTPCILSYEGIQYKYMSPNSFSNEEFEYINKHLKILSGFYGVLKPFDGVTPYRLEMQAKLKTNNFKDLYDFWGDNIYKEVRKDSDIILNLASKEYSKTIEKYLTPEDKYITCIFGSLKDSKIKVKATEAKMARGLMVRYLATNNIHNINDIKNFSDLSFKYSEKHSSENEFVFLK</sequence>
<dbReference type="AlphaFoldDB" id="A0A174H448"/>
<reference evidence="2 3" key="1">
    <citation type="submission" date="2015-09" db="EMBL/GenBank/DDBJ databases">
        <authorList>
            <consortium name="Pathogen Informatics"/>
        </authorList>
    </citation>
    <scope>NUCLEOTIDE SEQUENCE [LARGE SCALE GENOMIC DNA]</scope>
    <source>
        <strain evidence="2 3">2789STDY5834856</strain>
    </source>
</reference>
<evidence type="ECO:0000313" key="2">
    <source>
        <dbReference type="EMBL" id="CUO69792.1"/>
    </source>
</evidence>
<dbReference type="Pfam" id="PF03883">
    <property type="entry name" value="H2O2_YaaD"/>
    <property type="match status" value="1"/>
</dbReference>
<proteinExistence type="inferred from homology"/>
<gene>
    <name evidence="2" type="primary">yaaA_2</name>
    <name evidence="2" type="ORF">ERS852471_02076</name>
</gene>
<dbReference type="Proteomes" id="UP000095594">
    <property type="component" value="Unassembled WGS sequence"/>
</dbReference>
<dbReference type="NCBIfam" id="NF002543">
    <property type="entry name" value="PRK02101.1-4"/>
    <property type="match status" value="1"/>
</dbReference>
<name>A0A174H448_9CLOT</name>
<dbReference type="PANTHER" id="PTHR30283:SF4">
    <property type="entry name" value="PEROXIDE STRESS RESISTANCE PROTEIN YAAA"/>
    <property type="match status" value="1"/>
</dbReference>
<protein>
    <recommendedName>
        <fullName evidence="1">UPF0246 protein ERS852471_02076</fullName>
    </recommendedName>
</protein>